<feature type="compositionally biased region" description="Basic residues" evidence="4">
    <location>
        <begin position="84"/>
        <end position="98"/>
    </location>
</feature>
<dbReference type="AlphaFoldDB" id="A0AA40EZ44"/>
<feature type="compositionally biased region" description="Polar residues" evidence="4">
    <location>
        <begin position="219"/>
        <end position="228"/>
    </location>
</feature>
<reference evidence="6" key="1">
    <citation type="submission" date="2023-06" db="EMBL/GenBank/DDBJ databases">
        <title>Genome-scale phylogeny and comparative genomics of the fungal order Sordariales.</title>
        <authorList>
            <consortium name="Lawrence Berkeley National Laboratory"/>
            <person name="Hensen N."/>
            <person name="Bonometti L."/>
            <person name="Westerberg I."/>
            <person name="Brannstrom I.O."/>
            <person name="Guillou S."/>
            <person name="Cros-Aarteil S."/>
            <person name="Calhoun S."/>
            <person name="Haridas S."/>
            <person name="Kuo A."/>
            <person name="Mondo S."/>
            <person name="Pangilinan J."/>
            <person name="Riley R."/>
            <person name="Labutti K."/>
            <person name="Andreopoulos B."/>
            <person name="Lipzen A."/>
            <person name="Chen C."/>
            <person name="Yanf M."/>
            <person name="Daum C."/>
            <person name="Ng V."/>
            <person name="Clum A."/>
            <person name="Steindorff A."/>
            <person name="Ohm R."/>
            <person name="Martin F."/>
            <person name="Silar P."/>
            <person name="Natvig D."/>
            <person name="Lalanne C."/>
            <person name="Gautier V."/>
            <person name="Ament-Velasquez S.L."/>
            <person name="Kruys A."/>
            <person name="Hutchinson M.I."/>
            <person name="Powell A.J."/>
            <person name="Barry K."/>
            <person name="Miller A.N."/>
            <person name="Grigoriev I.V."/>
            <person name="Debuchy R."/>
            <person name="Gladieux P."/>
            <person name="Thoren M.H."/>
            <person name="Johannesson H."/>
        </authorList>
    </citation>
    <scope>NUCLEOTIDE SEQUENCE</scope>
    <source>
        <strain evidence="6">CBS 540.89</strain>
    </source>
</reference>
<feature type="compositionally biased region" description="Polar residues" evidence="4">
    <location>
        <begin position="251"/>
        <end position="264"/>
    </location>
</feature>
<evidence type="ECO:0000256" key="4">
    <source>
        <dbReference type="SAM" id="MobiDB-lite"/>
    </source>
</evidence>
<name>A0AA40EZ44_9PEZI</name>
<dbReference type="SMART" id="SM00338">
    <property type="entry name" value="BRLZ"/>
    <property type="match status" value="1"/>
</dbReference>
<feature type="region of interest" description="Disordered" evidence="4">
    <location>
        <begin position="39"/>
        <end position="98"/>
    </location>
</feature>
<protein>
    <recommendedName>
        <fullName evidence="5">BZIP domain-containing protein</fullName>
    </recommendedName>
</protein>
<dbReference type="InterPro" id="IPR046347">
    <property type="entry name" value="bZIP_sf"/>
</dbReference>
<evidence type="ECO:0000256" key="2">
    <source>
        <dbReference type="ARBA" id="ARBA00023242"/>
    </source>
</evidence>
<evidence type="ECO:0000313" key="7">
    <source>
        <dbReference type="Proteomes" id="UP001172159"/>
    </source>
</evidence>
<evidence type="ECO:0000313" key="6">
    <source>
        <dbReference type="EMBL" id="KAK0748203.1"/>
    </source>
</evidence>
<gene>
    <name evidence="6" type="ORF">B0T21DRAFT_356065</name>
</gene>
<accession>A0AA40EZ44</accession>
<dbReference type="EMBL" id="JAUKTV010000001">
    <property type="protein sequence ID" value="KAK0748203.1"/>
    <property type="molecule type" value="Genomic_DNA"/>
</dbReference>
<feature type="region of interest" description="Disordered" evidence="4">
    <location>
        <begin position="209"/>
        <end position="264"/>
    </location>
</feature>
<dbReference type="GO" id="GO:0001228">
    <property type="term" value="F:DNA-binding transcription activator activity, RNA polymerase II-specific"/>
    <property type="evidence" value="ECO:0007669"/>
    <property type="project" value="TreeGrafter"/>
</dbReference>
<feature type="compositionally biased region" description="Basic and acidic residues" evidence="4">
    <location>
        <begin position="11"/>
        <end position="20"/>
    </location>
</feature>
<keyword evidence="3" id="KW-0175">Coiled coil</keyword>
<comment type="subcellular location">
    <subcellularLocation>
        <location evidence="1">Nucleus</location>
    </subcellularLocation>
</comment>
<evidence type="ECO:0000256" key="1">
    <source>
        <dbReference type="ARBA" id="ARBA00004123"/>
    </source>
</evidence>
<feature type="region of interest" description="Disordered" evidence="4">
    <location>
        <begin position="1"/>
        <end position="25"/>
    </location>
</feature>
<sequence length="457" mass="50412">MPQRTTAMADRNPRQDDASNHRPSFVNFWKRGKELALGQGRRRKEVTFVRTRTGGPGSSGNDDPSEDPSQGNDSTPATPESKAAQRRAQVRRAQIQHRQRKANYVKELEQEVAKIRKQIDDVDKERRVLRVENDSMRAELRASAMVERRLLRQPRSQPQQQQQIERLGTGPWYMSDEMDFKMTMQLGYDEVLGAPCYMVSGLSSSISPSTAIPTGEPGATNTISTAATHTLGPGMLPTPPRTATFGPGYGSSPSIGNSSGHGITTITEQQDAPELPHMTPPQIQTAINFILALEHICRDHFHPSHISPSPSPSPSLNPFHSHSGHSLMATSLALQSAPSSIFSAAKKTKLFPGSSINIKPPSTSKEMEWENSALTLRNLYRLSKALEKGGEDEMEVTPVQAWFELVSGYGLGRVMEGIGELKREMGRRKGAVRCPHYGARIGRGEWEEIVGEVMGDR</sequence>
<evidence type="ECO:0000259" key="5">
    <source>
        <dbReference type="SMART" id="SM00338"/>
    </source>
</evidence>
<dbReference type="InterPro" id="IPR004827">
    <property type="entry name" value="bZIP"/>
</dbReference>
<dbReference type="GO" id="GO:0000976">
    <property type="term" value="F:transcription cis-regulatory region binding"/>
    <property type="evidence" value="ECO:0007669"/>
    <property type="project" value="InterPro"/>
</dbReference>
<dbReference type="CDD" id="cd14688">
    <property type="entry name" value="bZIP_YAP"/>
    <property type="match status" value="1"/>
</dbReference>
<feature type="coiled-coil region" evidence="3">
    <location>
        <begin position="98"/>
        <end position="139"/>
    </location>
</feature>
<dbReference type="PANTHER" id="PTHR40621">
    <property type="entry name" value="TRANSCRIPTION FACTOR KAPC-RELATED"/>
    <property type="match status" value="1"/>
</dbReference>
<dbReference type="Proteomes" id="UP001172159">
    <property type="component" value="Unassembled WGS sequence"/>
</dbReference>
<dbReference type="SUPFAM" id="SSF57959">
    <property type="entry name" value="Leucine zipper domain"/>
    <property type="match status" value="1"/>
</dbReference>
<feature type="region of interest" description="Disordered" evidence="4">
    <location>
        <begin position="303"/>
        <end position="322"/>
    </location>
</feature>
<dbReference type="Gene3D" id="1.20.5.170">
    <property type="match status" value="1"/>
</dbReference>
<dbReference type="GO" id="GO:0090575">
    <property type="term" value="C:RNA polymerase II transcription regulator complex"/>
    <property type="evidence" value="ECO:0007669"/>
    <property type="project" value="TreeGrafter"/>
</dbReference>
<keyword evidence="7" id="KW-1185">Reference proteome</keyword>
<evidence type="ECO:0000256" key="3">
    <source>
        <dbReference type="SAM" id="Coils"/>
    </source>
</evidence>
<dbReference type="PANTHER" id="PTHR40621:SF6">
    <property type="entry name" value="AP-1-LIKE TRANSCRIPTION FACTOR YAP1-RELATED"/>
    <property type="match status" value="1"/>
</dbReference>
<comment type="caution">
    <text evidence="6">The sequence shown here is derived from an EMBL/GenBank/DDBJ whole genome shotgun (WGS) entry which is preliminary data.</text>
</comment>
<proteinExistence type="predicted"/>
<dbReference type="InterPro" id="IPR050936">
    <property type="entry name" value="AP-1-like"/>
</dbReference>
<feature type="domain" description="BZIP" evidence="5">
    <location>
        <begin position="78"/>
        <end position="142"/>
    </location>
</feature>
<organism evidence="6 7">
    <name type="scientific">Apiosordaria backusii</name>
    <dbReference type="NCBI Taxonomy" id="314023"/>
    <lineage>
        <taxon>Eukaryota</taxon>
        <taxon>Fungi</taxon>
        <taxon>Dikarya</taxon>
        <taxon>Ascomycota</taxon>
        <taxon>Pezizomycotina</taxon>
        <taxon>Sordariomycetes</taxon>
        <taxon>Sordariomycetidae</taxon>
        <taxon>Sordariales</taxon>
        <taxon>Lasiosphaeriaceae</taxon>
        <taxon>Apiosordaria</taxon>
    </lineage>
</organism>
<keyword evidence="2" id="KW-0539">Nucleus</keyword>